<gene>
    <name evidence="2" type="ORF">LCGC14_0923750</name>
</gene>
<protein>
    <submittedName>
        <fullName evidence="2">Uncharacterized protein</fullName>
    </submittedName>
</protein>
<feature type="compositionally biased region" description="Basic and acidic residues" evidence="1">
    <location>
        <begin position="60"/>
        <end position="70"/>
    </location>
</feature>
<feature type="compositionally biased region" description="Basic residues" evidence="1">
    <location>
        <begin position="71"/>
        <end position="83"/>
    </location>
</feature>
<evidence type="ECO:0000313" key="2">
    <source>
        <dbReference type="EMBL" id="KKN21600.1"/>
    </source>
</evidence>
<reference evidence="2" key="1">
    <citation type="journal article" date="2015" name="Nature">
        <title>Complex archaea that bridge the gap between prokaryotes and eukaryotes.</title>
        <authorList>
            <person name="Spang A."/>
            <person name="Saw J.H."/>
            <person name="Jorgensen S.L."/>
            <person name="Zaremba-Niedzwiedzka K."/>
            <person name="Martijn J."/>
            <person name="Lind A.E."/>
            <person name="van Eijk R."/>
            <person name="Schleper C."/>
            <person name="Guy L."/>
            <person name="Ettema T.J."/>
        </authorList>
    </citation>
    <scope>NUCLEOTIDE SEQUENCE</scope>
</reference>
<organism evidence="2">
    <name type="scientific">marine sediment metagenome</name>
    <dbReference type="NCBI Taxonomy" id="412755"/>
    <lineage>
        <taxon>unclassified sequences</taxon>
        <taxon>metagenomes</taxon>
        <taxon>ecological metagenomes</taxon>
    </lineage>
</organism>
<comment type="caution">
    <text evidence="2">The sequence shown here is derived from an EMBL/GenBank/DDBJ whole genome shotgun (WGS) entry which is preliminary data.</text>
</comment>
<feature type="compositionally biased region" description="Basic residues" evidence="1">
    <location>
        <begin position="108"/>
        <end position="135"/>
    </location>
</feature>
<sequence length="222" mass="24748">MDDKEKKQRIYNELKRMVQGKEITDQEYMLALRTKGTSSDHGDAWALAVANIEAGALRKETAKQTADLRQKRIAARKKVKAKQPKAEEKPKPEPICGPIQKPLPPQSKQKKKPAPKPKTKATPKKSKLPKVHKPPTIHPVEVSGGIDIQISVPPKPKSPNRLLPFQDPRPTPPTPKVVKTMTAILPLADDSIFPGGQSLVIFDVGDPEQKIFLYRTFEQPRS</sequence>
<proteinExistence type="predicted"/>
<feature type="region of interest" description="Disordered" evidence="1">
    <location>
        <begin position="60"/>
        <end position="176"/>
    </location>
</feature>
<dbReference type="AlphaFoldDB" id="A0A0F9NQ40"/>
<dbReference type="EMBL" id="LAZR01003133">
    <property type="protein sequence ID" value="KKN21600.1"/>
    <property type="molecule type" value="Genomic_DNA"/>
</dbReference>
<evidence type="ECO:0000256" key="1">
    <source>
        <dbReference type="SAM" id="MobiDB-lite"/>
    </source>
</evidence>
<accession>A0A0F9NQ40</accession>
<name>A0A0F9NQ40_9ZZZZ</name>